<feature type="region of interest" description="Disordered" evidence="1">
    <location>
        <begin position="16"/>
        <end position="77"/>
    </location>
</feature>
<dbReference type="EMBL" id="BEXD01000050">
    <property type="protein sequence ID" value="GBB83752.1"/>
    <property type="molecule type" value="Genomic_DNA"/>
</dbReference>
<keyword evidence="4" id="KW-1185">Reference proteome</keyword>
<reference evidence="3" key="2">
    <citation type="submission" date="2019-10" db="EMBL/GenBank/DDBJ databases">
        <title>Conservation and host-specific expression of non-tandemly repeated heterogenous ribosome RNA gene in arbuscular mycorrhizal fungi.</title>
        <authorList>
            <person name="Maeda T."/>
            <person name="Kobayashi Y."/>
            <person name="Nakagawa T."/>
            <person name="Ezawa T."/>
            <person name="Yamaguchi K."/>
            <person name="Bino T."/>
            <person name="Nishimoto Y."/>
            <person name="Shigenobu S."/>
            <person name="Kawaguchi M."/>
        </authorList>
    </citation>
    <scope>NUCLEOTIDE SEQUENCE</scope>
    <source>
        <strain evidence="3">HR1</strain>
    </source>
</reference>
<evidence type="ECO:0000256" key="1">
    <source>
        <dbReference type="SAM" id="MobiDB-lite"/>
    </source>
</evidence>
<organism evidence="2 4">
    <name type="scientific">Rhizophagus clarus</name>
    <dbReference type="NCBI Taxonomy" id="94130"/>
    <lineage>
        <taxon>Eukaryota</taxon>
        <taxon>Fungi</taxon>
        <taxon>Fungi incertae sedis</taxon>
        <taxon>Mucoromycota</taxon>
        <taxon>Glomeromycotina</taxon>
        <taxon>Glomeromycetes</taxon>
        <taxon>Glomerales</taxon>
        <taxon>Glomeraceae</taxon>
        <taxon>Rhizophagus</taxon>
    </lineage>
</organism>
<dbReference type="Proteomes" id="UP000247702">
    <property type="component" value="Unassembled WGS sequence"/>
</dbReference>
<accession>A0A2Z6Q643</accession>
<dbReference type="AlphaFoldDB" id="A0A2Z6Q643"/>
<evidence type="ECO:0000313" key="2">
    <source>
        <dbReference type="EMBL" id="GBB83752.1"/>
    </source>
</evidence>
<dbReference type="Proteomes" id="UP000615446">
    <property type="component" value="Unassembled WGS sequence"/>
</dbReference>
<sequence>MVSLFFPKLGFKKCPPVRIGNTGNTSRCFKSTSHQNTNSQLSGNLRFYNQKKKDNSTSNSRQTNKKNSRSRSNQSNWPNIKQLIVGLKALLKQFI</sequence>
<gene>
    <name evidence="3" type="ORF">RCL2_000770400</name>
    <name evidence="2" type="ORF">RclHR1_10420004</name>
</gene>
<evidence type="ECO:0000313" key="4">
    <source>
        <dbReference type="Proteomes" id="UP000247702"/>
    </source>
</evidence>
<proteinExistence type="predicted"/>
<evidence type="ECO:0000313" key="3">
    <source>
        <dbReference type="EMBL" id="GES80420.1"/>
    </source>
</evidence>
<protein>
    <submittedName>
        <fullName evidence="2">Uncharacterized protein</fullName>
    </submittedName>
</protein>
<feature type="compositionally biased region" description="Polar residues" evidence="1">
    <location>
        <begin position="21"/>
        <end position="43"/>
    </location>
</feature>
<reference evidence="2 4" key="1">
    <citation type="submission" date="2017-11" db="EMBL/GenBank/DDBJ databases">
        <title>The genome of Rhizophagus clarus HR1 reveals common genetic basis of auxotrophy among arbuscular mycorrhizal fungi.</title>
        <authorList>
            <person name="Kobayashi Y."/>
        </authorList>
    </citation>
    <scope>NUCLEOTIDE SEQUENCE [LARGE SCALE GENOMIC DNA]</scope>
    <source>
        <strain evidence="2 4">HR1</strain>
    </source>
</reference>
<dbReference type="EMBL" id="BLAL01000049">
    <property type="protein sequence ID" value="GES80420.1"/>
    <property type="molecule type" value="Genomic_DNA"/>
</dbReference>
<name>A0A2Z6Q643_9GLOM</name>
<comment type="caution">
    <text evidence="2">The sequence shown here is derived from an EMBL/GenBank/DDBJ whole genome shotgun (WGS) entry which is preliminary data.</text>
</comment>